<gene>
    <name evidence="1" type="ORF">GA0061100_102608</name>
</gene>
<evidence type="ECO:0000313" key="2">
    <source>
        <dbReference type="Proteomes" id="UP000186228"/>
    </source>
</evidence>
<dbReference type="AlphaFoldDB" id="A0A1C3ULY8"/>
<reference evidence="2" key="1">
    <citation type="submission" date="2016-08" db="EMBL/GenBank/DDBJ databases">
        <authorList>
            <person name="Varghese N."/>
            <person name="Submissions Spin"/>
        </authorList>
    </citation>
    <scope>NUCLEOTIDE SEQUENCE [LARGE SCALE GENOMIC DNA]</scope>
    <source>
        <strain evidence="2">CCBAU 57015</strain>
    </source>
</reference>
<evidence type="ECO:0000313" key="1">
    <source>
        <dbReference type="EMBL" id="SCB16471.1"/>
    </source>
</evidence>
<proteinExistence type="predicted"/>
<keyword evidence="2" id="KW-1185">Reference proteome</keyword>
<dbReference type="STRING" id="52131.GA0061100_102608"/>
<organism evidence="1 2">
    <name type="scientific">Rhizobium hainanense</name>
    <dbReference type="NCBI Taxonomy" id="52131"/>
    <lineage>
        <taxon>Bacteria</taxon>
        <taxon>Pseudomonadati</taxon>
        <taxon>Pseudomonadota</taxon>
        <taxon>Alphaproteobacteria</taxon>
        <taxon>Hyphomicrobiales</taxon>
        <taxon>Rhizobiaceae</taxon>
        <taxon>Rhizobium/Agrobacterium group</taxon>
        <taxon>Rhizobium</taxon>
    </lineage>
</organism>
<dbReference type="Proteomes" id="UP000186228">
    <property type="component" value="Unassembled WGS sequence"/>
</dbReference>
<accession>A0A1C3ULY8</accession>
<dbReference type="EMBL" id="FMAC01000002">
    <property type="protein sequence ID" value="SCB16471.1"/>
    <property type="molecule type" value="Genomic_DNA"/>
</dbReference>
<protein>
    <submittedName>
        <fullName evidence="1">Uncharacterized protein</fullName>
    </submittedName>
</protein>
<name>A0A1C3ULY8_9HYPH</name>
<sequence>MAQSLNGLIRSKSGENIDGCSLAAAYALEKEIAAVIIHLVP</sequence>